<dbReference type="EMBL" id="FNBG01000010">
    <property type="protein sequence ID" value="SDF41407.1"/>
    <property type="molecule type" value="Genomic_DNA"/>
</dbReference>
<feature type="domain" description="MurNAc-LAA" evidence="2">
    <location>
        <begin position="382"/>
        <end position="494"/>
    </location>
</feature>
<dbReference type="Pfam" id="PF11741">
    <property type="entry name" value="AMIN"/>
    <property type="match status" value="1"/>
</dbReference>
<evidence type="ECO:0000259" key="2">
    <source>
        <dbReference type="SMART" id="SM00646"/>
    </source>
</evidence>
<dbReference type="CDD" id="cd02696">
    <property type="entry name" value="MurNAc-LAA"/>
    <property type="match status" value="1"/>
</dbReference>
<keyword evidence="1" id="KW-0378">Hydrolase</keyword>
<dbReference type="PANTHER" id="PTHR30404:SF0">
    <property type="entry name" value="N-ACETYLMURAMOYL-L-ALANINE AMIDASE AMIC"/>
    <property type="match status" value="1"/>
</dbReference>
<evidence type="ECO:0000313" key="3">
    <source>
        <dbReference type="EMBL" id="SDF41407.1"/>
    </source>
</evidence>
<dbReference type="SMART" id="SM00646">
    <property type="entry name" value="Ami_3"/>
    <property type="match status" value="1"/>
</dbReference>
<dbReference type="PANTHER" id="PTHR30404">
    <property type="entry name" value="N-ACETYLMURAMOYL-L-ALANINE AMIDASE"/>
    <property type="match status" value="1"/>
</dbReference>
<accession>A0A1G7KVZ6</accession>
<dbReference type="Gene3D" id="3.30.457.10">
    <property type="entry name" value="Copper amine oxidase-like, N-terminal domain"/>
    <property type="match status" value="1"/>
</dbReference>
<gene>
    <name evidence="3" type="ORF">SAMN04488542_110100</name>
</gene>
<dbReference type="GO" id="GO:0009253">
    <property type="term" value="P:peptidoglycan catabolic process"/>
    <property type="evidence" value="ECO:0007669"/>
    <property type="project" value="InterPro"/>
</dbReference>
<dbReference type="OrthoDB" id="9806267at2"/>
<dbReference type="Pfam" id="PF07833">
    <property type="entry name" value="Cu_amine_oxidN1"/>
    <property type="match status" value="1"/>
</dbReference>
<dbReference type="Gene3D" id="3.40.630.40">
    <property type="entry name" value="Zn-dependent exopeptidases"/>
    <property type="match status" value="1"/>
</dbReference>
<dbReference type="Gene3D" id="2.60.40.3500">
    <property type="match status" value="1"/>
</dbReference>
<dbReference type="SUPFAM" id="SSF55383">
    <property type="entry name" value="Copper amine oxidase, domain N"/>
    <property type="match status" value="1"/>
</dbReference>
<dbReference type="Proteomes" id="UP000198972">
    <property type="component" value="Unassembled WGS sequence"/>
</dbReference>
<dbReference type="AlphaFoldDB" id="A0A1G7KVZ6"/>
<dbReference type="Pfam" id="PF01520">
    <property type="entry name" value="Amidase_3"/>
    <property type="match status" value="1"/>
</dbReference>
<name>A0A1G7KVZ6_9BACL</name>
<dbReference type="SUPFAM" id="SSF53187">
    <property type="entry name" value="Zn-dependent exopeptidases"/>
    <property type="match status" value="1"/>
</dbReference>
<protein>
    <submittedName>
        <fullName evidence="3">N-acetylmuramoyl-L-alanine amidase</fullName>
    </submittedName>
</protein>
<keyword evidence="4" id="KW-1185">Reference proteome</keyword>
<sequence length="499" mass="53994">MVEVGIQVKKIGSFMLFMFFLLAFPVMGSAAPSTTHIYLDSVELQQPDNAAADNVKGNVMVPLRVIAEGLGYDVKWEQKTGSVTISQNKTSLKLVVNSDQAVVDSSKVTLSTAPFLQNNTTMVPLRFVGEQMGLKVSWDNADKSAYLYSPDGGTDGEIINGGTSSSPGSTTEVITVVNQPEQSESITPNTNNAPNGTNVNLAQIEGMSYSDNRLVISATGNIEPQVFTLTAPSRIVVDIPQAAFSDNFRNTLSLDDQSKGEFSITDDTKISGIRYSLFSNSPSTIRVVMVLNQDSLYSVTNSGEGQVFIDLEEKRDTGRKLVVIDAGHGGSQPGAIGVTKKQEKDFTLGVALKVETILKQDPSIDFVLTRTTDVTMSLQDRVKVANDLAADLFVSIHGNSLDTIKTGNNPTGSETYYSRDESIPFANVMHKHLVAATGLNDRKVRYSSLHVTRETVMPAVLLEAGYLSNTGDETLMYTEEFQQRVAEGIVAGIKEYLGL</sequence>
<proteinExistence type="predicted"/>
<dbReference type="InterPro" id="IPR012854">
    <property type="entry name" value="Cu_amine_oxidase-like_N"/>
</dbReference>
<dbReference type="InterPro" id="IPR002508">
    <property type="entry name" value="MurNAc-LAA_cat"/>
</dbReference>
<reference evidence="3 4" key="1">
    <citation type="submission" date="2016-10" db="EMBL/GenBank/DDBJ databases">
        <authorList>
            <person name="de Groot N.N."/>
        </authorList>
    </citation>
    <scope>NUCLEOTIDE SEQUENCE [LARGE SCALE GENOMIC DNA]</scope>
    <source>
        <strain evidence="3 4">DSM 28129</strain>
    </source>
</reference>
<dbReference type="GO" id="GO:0008745">
    <property type="term" value="F:N-acetylmuramoyl-L-alanine amidase activity"/>
    <property type="evidence" value="ECO:0007669"/>
    <property type="project" value="InterPro"/>
</dbReference>
<organism evidence="3 4">
    <name type="scientific">Fontibacillus panacisegetis</name>
    <dbReference type="NCBI Taxonomy" id="670482"/>
    <lineage>
        <taxon>Bacteria</taxon>
        <taxon>Bacillati</taxon>
        <taxon>Bacillota</taxon>
        <taxon>Bacilli</taxon>
        <taxon>Bacillales</taxon>
        <taxon>Paenibacillaceae</taxon>
        <taxon>Fontibacillus</taxon>
    </lineage>
</organism>
<dbReference type="InterPro" id="IPR021731">
    <property type="entry name" value="AMIN_dom"/>
</dbReference>
<dbReference type="STRING" id="670482.SAMN04488542_110100"/>
<dbReference type="GO" id="GO:0030288">
    <property type="term" value="C:outer membrane-bounded periplasmic space"/>
    <property type="evidence" value="ECO:0007669"/>
    <property type="project" value="TreeGrafter"/>
</dbReference>
<dbReference type="InterPro" id="IPR036582">
    <property type="entry name" value="Mao_N_sf"/>
</dbReference>
<evidence type="ECO:0000256" key="1">
    <source>
        <dbReference type="ARBA" id="ARBA00022801"/>
    </source>
</evidence>
<dbReference type="InterPro" id="IPR050695">
    <property type="entry name" value="N-acetylmuramoyl_amidase_3"/>
</dbReference>
<evidence type="ECO:0000313" key="4">
    <source>
        <dbReference type="Proteomes" id="UP000198972"/>
    </source>
</evidence>